<evidence type="ECO:0000313" key="2">
    <source>
        <dbReference type="EMBL" id="MCD9638397.1"/>
    </source>
</evidence>
<reference evidence="2 3" key="1">
    <citation type="journal article" date="2021" name="BMC Genomics">
        <title>Datura genome reveals duplications of psychoactive alkaloid biosynthetic genes and high mutation rate following tissue culture.</title>
        <authorList>
            <person name="Rajewski A."/>
            <person name="Carter-House D."/>
            <person name="Stajich J."/>
            <person name="Litt A."/>
        </authorList>
    </citation>
    <scope>NUCLEOTIDE SEQUENCE [LARGE SCALE GENOMIC DNA]</scope>
    <source>
        <strain evidence="2">AR-01</strain>
    </source>
</reference>
<comment type="caution">
    <text evidence="2">The sequence shown here is derived from an EMBL/GenBank/DDBJ whole genome shotgun (WGS) entry which is preliminary data.</text>
</comment>
<dbReference type="Proteomes" id="UP000823775">
    <property type="component" value="Unassembled WGS sequence"/>
</dbReference>
<protein>
    <submittedName>
        <fullName evidence="2">Uncharacterized protein</fullName>
    </submittedName>
</protein>
<sequence length="86" mass="9250">CDWGIRDYMLGFDAPFNPLREKGASGRGRKERKNELQDDSDGPGGDGAGLEAMQELLGGLSRLPQGGVSSNAAGVDLESHREWLPH</sequence>
<feature type="compositionally biased region" description="Basic and acidic residues" evidence="1">
    <location>
        <begin position="77"/>
        <end position="86"/>
    </location>
</feature>
<gene>
    <name evidence="2" type="ORF">HAX54_022339</name>
</gene>
<organism evidence="2 3">
    <name type="scientific">Datura stramonium</name>
    <name type="common">Jimsonweed</name>
    <name type="synonym">Common thornapple</name>
    <dbReference type="NCBI Taxonomy" id="4076"/>
    <lineage>
        <taxon>Eukaryota</taxon>
        <taxon>Viridiplantae</taxon>
        <taxon>Streptophyta</taxon>
        <taxon>Embryophyta</taxon>
        <taxon>Tracheophyta</taxon>
        <taxon>Spermatophyta</taxon>
        <taxon>Magnoliopsida</taxon>
        <taxon>eudicotyledons</taxon>
        <taxon>Gunneridae</taxon>
        <taxon>Pentapetalae</taxon>
        <taxon>asterids</taxon>
        <taxon>lamiids</taxon>
        <taxon>Solanales</taxon>
        <taxon>Solanaceae</taxon>
        <taxon>Solanoideae</taxon>
        <taxon>Datureae</taxon>
        <taxon>Datura</taxon>
    </lineage>
</organism>
<name>A0ABS8UVM7_DATST</name>
<evidence type="ECO:0000313" key="3">
    <source>
        <dbReference type="Proteomes" id="UP000823775"/>
    </source>
</evidence>
<feature type="non-terminal residue" evidence="2">
    <location>
        <position position="1"/>
    </location>
</feature>
<keyword evidence="3" id="KW-1185">Reference proteome</keyword>
<accession>A0ABS8UVM7</accession>
<evidence type="ECO:0000256" key="1">
    <source>
        <dbReference type="SAM" id="MobiDB-lite"/>
    </source>
</evidence>
<feature type="region of interest" description="Disordered" evidence="1">
    <location>
        <begin position="13"/>
        <end position="86"/>
    </location>
</feature>
<proteinExistence type="predicted"/>
<dbReference type="EMBL" id="JACEIK010002688">
    <property type="protein sequence ID" value="MCD9638397.1"/>
    <property type="molecule type" value="Genomic_DNA"/>
</dbReference>